<keyword evidence="2" id="KW-1185">Reference proteome</keyword>
<organism evidence="1 2">
    <name type="scientific">Caenorhabditis auriculariae</name>
    <dbReference type="NCBI Taxonomy" id="2777116"/>
    <lineage>
        <taxon>Eukaryota</taxon>
        <taxon>Metazoa</taxon>
        <taxon>Ecdysozoa</taxon>
        <taxon>Nematoda</taxon>
        <taxon>Chromadorea</taxon>
        <taxon>Rhabditida</taxon>
        <taxon>Rhabditina</taxon>
        <taxon>Rhabditomorpha</taxon>
        <taxon>Rhabditoidea</taxon>
        <taxon>Rhabditidae</taxon>
        <taxon>Peloderinae</taxon>
        <taxon>Caenorhabditis</taxon>
    </lineage>
</organism>
<dbReference type="Proteomes" id="UP000835052">
    <property type="component" value="Unassembled WGS sequence"/>
</dbReference>
<dbReference type="EMBL" id="CAJGYM010000002">
    <property type="protein sequence ID" value="CAD6185492.1"/>
    <property type="molecule type" value="Genomic_DNA"/>
</dbReference>
<reference evidence="1" key="1">
    <citation type="submission" date="2020-10" db="EMBL/GenBank/DDBJ databases">
        <authorList>
            <person name="Kikuchi T."/>
        </authorList>
    </citation>
    <scope>NUCLEOTIDE SEQUENCE</scope>
    <source>
        <strain evidence="1">NKZ352</strain>
    </source>
</reference>
<evidence type="ECO:0000313" key="1">
    <source>
        <dbReference type="EMBL" id="CAD6185492.1"/>
    </source>
</evidence>
<evidence type="ECO:0000313" key="2">
    <source>
        <dbReference type="Proteomes" id="UP000835052"/>
    </source>
</evidence>
<sequence length="114" mass="12744">MRIQRDIGDQLVSCRNRVHTETNNVCPENPENGIELRGILYQFCQPRQPPMCEVGEIAAEVKSLQTSIHCICPEDMLYIKRSLPASKATQYICMEKPICQAEEICGTGDASGTK</sequence>
<name>A0A8S1GRV2_9PELO</name>
<proteinExistence type="predicted"/>
<comment type="caution">
    <text evidence="1">The sequence shown here is derived from an EMBL/GenBank/DDBJ whole genome shotgun (WGS) entry which is preliminary data.</text>
</comment>
<accession>A0A8S1GRV2</accession>
<dbReference type="AlphaFoldDB" id="A0A8S1GRV2"/>
<protein>
    <submittedName>
        <fullName evidence="1">Uncharacterized protein</fullName>
    </submittedName>
</protein>
<gene>
    <name evidence="1" type="ORF">CAUJ_LOCUS1411</name>
</gene>
<dbReference type="OrthoDB" id="5773570at2759"/>